<evidence type="ECO:0000313" key="1">
    <source>
        <dbReference type="EMBL" id="GAA2143383.1"/>
    </source>
</evidence>
<evidence type="ECO:0000313" key="2">
    <source>
        <dbReference type="Proteomes" id="UP001422759"/>
    </source>
</evidence>
<keyword evidence="2" id="KW-1185">Reference proteome</keyword>
<dbReference type="EMBL" id="BAAANT010000014">
    <property type="protein sequence ID" value="GAA2143383.1"/>
    <property type="molecule type" value="Genomic_DNA"/>
</dbReference>
<name>A0ABN2ZJX8_9ACTN</name>
<reference evidence="1 2" key="1">
    <citation type="journal article" date="2019" name="Int. J. Syst. Evol. Microbiol.">
        <title>The Global Catalogue of Microorganisms (GCM) 10K type strain sequencing project: providing services to taxonomists for standard genome sequencing and annotation.</title>
        <authorList>
            <consortium name="The Broad Institute Genomics Platform"/>
            <consortium name="The Broad Institute Genome Sequencing Center for Infectious Disease"/>
            <person name="Wu L."/>
            <person name="Ma J."/>
        </authorList>
    </citation>
    <scope>NUCLEOTIDE SEQUENCE [LARGE SCALE GENOMIC DNA]</scope>
    <source>
        <strain evidence="1 2">JCM 14560</strain>
    </source>
</reference>
<organism evidence="1 2">
    <name type="scientific">Kitasatospora kazusensis</name>
    <dbReference type="NCBI Taxonomy" id="407974"/>
    <lineage>
        <taxon>Bacteria</taxon>
        <taxon>Bacillati</taxon>
        <taxon>Actinomycetota</taxon>
        <taxon>Actinomycetes</taxon>
        <taxon>Kitasatosporales</taxon>
        <taxon>Streptomycetaceae</taxon>
        <taxon>Kitasatospora</taxon>
    </lineage>
</organism>
<gene>
    <name evidence="1" type="ORF">GCM10009760_29690</name>
</gene>
<accession>A0ABN2ZJX8</accession>
<dbReference type="RefSeq" id="WP_344464916.1">
    <property type="nucleotide sequence ID" value="NZ_BAAANT010000014.1"/>
</dbReference>
<proteinExistence type="predicted"/>
<sequence length="98" mass="10449">MTTPHGPRQASNDAAMFAISLLKARVAAGSAEAATVPFSELLDAYEQRFGAEGLRLLAVHLAEMTASFVGVGAHAEIRLEAYEMKLLSSQQFGDRPEG</sequence>
<comment type="caution">
    <text evidence="1">The sequence shown here is derived from an EMBL/GenBank/DDBJ whole genome shotgun (WGS) entry which is preliminary data.</text>
</comment>
<protein>
    <submittedName>
        <fullName evidence="1">Uncharacterized protein</fullName>
    </submittedName>
</protein>
<dbReference type="Proteomes" id="UP001422759">
    <property type="component" value="Unassembled WGS sequence"/>
</dbReference>